<sequence>MKNLIKQNGFTLVELAVVLGIVSVLAIGSATLFTEQKVNIGRESSEEKLKTVKVALLKFVEKNHYLPCPDTDALGDRSFGTENRFNETTNLDTCVASYGTVPFKMLGLSQLDVMDSYSNMLHYAVTGGVTSSADITDCPTNSACFFNHNTTPAFDHTTRPVFGDTGAKNLELCAGQSCSGSDLLARGLIAVILAYNQDGGETTDLNAEEVENKNNNLRFVKSPYLDENGHFFDDLVITISGNEIKRENERKYQKNSIEVDVNLKITGNDLKDMGDTRVGGVGTNVWTDDVIWDEAEQTFSFGEDAANKEIVLTYDTYAIGTWDQPGGSNSQNVTSDTATVSSNGDLVKEYKYEHKDNTQTGQIEVTYRDIANDPNGNSTITRTVDYWEDSTEVIVETDSEGKVKLEFAVGTTANYETIDFSNIELTYYNTPPPLPELPKINPISNITQTEGLQ</sequence>
<keyword evidence="1" id="KW-0812">Transmembrane</keyword>
<organism evidence="2">
    <name type="scientific">hydrothermal vent metagenome</name>
    <dbReference type="NCBI Taxonomy" id="652676"/>
    <lineage>
        <taxon>unclassified sequences</taxon>
        <taxon>metagenomes</taxon>
        <taxon>ecological metagenomes</taxon>
    </lineage>
</organism>
<evidence type="ECO:0000313" key="2">
    <source>
        <dbReference type="EMBL" id="VAW47586.1"/>
    </source>
</evidence>
<feature type="transmembrane region" description="Helical" evidence="1">
    <location>
        <begin position="12"/>
        <end position="33"/>
    </location>
</feature>
<dbReference type="EMBL" id="UOFC01000156">
    <property type="protein sequence ID" value="VAW47586.1"/>
    <property type="molecule type" value="Genomic_DNA"/>
</dbReference>
<evidence type="ECO:0008006" key="3">
    <source>
        <dbReference type="Google" id="ProtNLM"/>
    </source>
</evidence>
<protein>
    <recommendedName>
        <fullName evidence="3">Prepilin-type N-terminal cleavage/methylation domain-containing protein</fullName>
    </recommendedName>
</protein>
<evidence type="ECO:0000256" key="1">
    <source>
        <dbReference type="SAM" id="Phobius"/>
    </source>
</evidence>
<dbReference type="AlphaFoldDB" id="A0A3B0WTE8"/>
<keyword evidence="1" id="KW-0472">Membrane</keyword>
<dbReference type="Pfam" id="PF07963">
    <property type="entry name" value="N_methyl"/>
    <property type="match status" value="1"/>
</dbReference>
<proteinExistence type="predicted"/>
<keyword evidence="1" id="KW-1133">Transmembrane helix</keyword>
<dbReference type="SUPFAM" id="SSF54523">
    <property type="entry name" value="Pili subunits"/>
    <property type="match status" value="1"/>
</dbReference>
<accession>A0A3B0WTE8</accession>
<gene>
    <name evidence="2" type="ORF">MNBD_GAMMA03-1338</name>
</gene>
<dbReference type="InterPro" id="IPR012902">
    <property type="entry name" value="N_methyl_site"/>
</dbReference>
<dbReference type="InterPro" id="IPR045584">
    <property type="entry name" value="Pilin-like"/>
</dbReference>
<name>A0A3B0WTE8_9ZZZZ</name>
<dbReference type="NCBIfam" id="TIGR02532">
    <property type="entry name" value="IV_pilin_GFxxxE"/>
    <property type="match status" value="1"/>
</dbReference>
<reference evidence="2" key="1">
    <citation type="submission" date="2018-06" db="EMBL/GenBank/DDBJ databases">
        <authorList>
            <person name="Zhirakovskaya E."/>
        </authorList>
    </citation>
    <scope>NUCLEOTIDE SEQUENCE</scope>
</reference>